<feature type="domain" description="YncI copper-binding" evidence="2">
    <location>
        <begin position="40"/>
        <end position="176"/>
    </location>
</feature>
<evidence type="ECO:0000313" key="3">
    <source>
        <dbReference type="EMBL" id="EHN12093.1"/>
    </source>
</evidence>
<proteinExistence type="predicted"/>
<dbReference type="Proteomes" id="UP000005143">
    <property type="component" value="Unassembled WGS sequence"/>
</dbReference>
<dbReference type="InterPro" id="IPR012533">
    <property type="entry name" value="YcnI-copper_dom"/>
</dbReference>
<accession>H0E2I3</accession>
<keyword evidence="1" id="KW-0732">Signal</keyword>
<feature type="signal peptide" evidence="1">
    <location>
        <begin position="1"/>
        <end position="27"/>
    </location>
</feature>
<evidence type="ECO:0000256" key="1">
    <source>
        <dbReference type="SAM" id="SignalP"/>
    </source>
</evidence>
<keyword evidence="4" id="KW-1185">Reference proteome</keyword>
<evidence type="ECO:0000313" key="4">
    <source>
        <dbReference type="Proteomes" id="UP000005143"/>
    </source>
</evidence>
<protein>
    <submittedName>
        <fullName evidence="3">Nuclear export factor GLE1</fullName>
    </submittedName>
</protein>
<dbReference type="AlphaFoldDB" id="H0E2I3"/>
<gene>
    <name evidence="3" type="ORF">PAI11_09960</name>
</gene>
<evidence type="ECO:0000259" key="2">
    <source>
        <dbReference type="Pfam" id="PF07987"/>
    </source>
</evidence>
<organism evidence="3 4">
    <name type="scientific">Patulibacter medicamentivorans</name>
    <dbReference type="NCBI Taxonomy" id="1097667"/>
    <lineage>
        <taxon>Bacteria</taxon>
        <taxon>Bacillati</taxon>
        <taxon>Actinomycetota</taxon>
        <taxon>Thermoleophilia</taxon>
        <taxon>Solirubrobacterales</taxon>
        <taxon>Patulibacteraceae</taxon>
        <taxon>Patulibacter</taxon>
    </lineage>
</organism>
<dbReference type="InterPro" id="IPR038507">
    <property type="entry name" value="YcnI-like_sf"/>
</dbReference>
<dbReference type="EMBL" id="AGUD01000046">
    <property type="protein sequence ID" value="EHN12093.1"/>
    <property type="molecule type" value="Genomic_DNA"/>
</dbReference>
<name>H0E2I3_9ACTN</name>
<dbReference type="OrthoDB" id="9810871at2"/>
<comment type="caution">
    <text evidence="3">The sequence shown here is derived from an EMBL/GenBank/DDBJ whole genome shotgun (WGS) entry which is preliminary data.</text>
</comment>
<dbReference type="Gene3D" id="2.60.40.2230">
    <property type="entry name" value="Uncharacterised protein YcnI-like PF07987, DUF1775"/>
    <property type="match status" value="1"/>
</dbReference>
<feature type="chain" id="PRO_5038739461" evidence="1">
    <location>
        <begin position="28"/>
        <end position="184"/>
    </location>
</feature>
<dbReference type="Pfam" id="PF07987">
    <property type="entry name" value="DUF1775"/>
    <property type="match status" value="1"/>
</dbReference>
<dbReference type="RefSeq" id="WP_007571589.1">
    <property type="nucleotide sequence ID" value="NZ_AGUD01000046.1"/>
</dbReference>
<sequence>MSKITVALATGTALAALALPAVAGAHATVSPLQPQGAALTAARGTYVLRAPNETDGQRTYKVSLLVPTAIRTSISIRQLPDWKVSLKTRKTGQKDAEGGDVVAISRITWTARTTRDEIAPHFYGEWPIRFQNPATPQALTFRIDQYYTSRKGSRKRPEVVRWAGGPGSDHPASVIDVVASAPAT</sequence>
<reference evidence="3 4" key="1">
    <citation type="journal article" date="2013" name="Biodegradation">
        <title>Quantitative proteomic analysis of ibuprofen-degrading Patulibacter sp. strain I11.</title>
        <authorList>
            <person name="Almeida B."/>
            <person name="Kjeldal H."/>
            <person name="Lolas I."/>
            <person name="Knudsen A.D."/>
            <person name="Carvalho G."/>
            <person name="Nielsen K.L."/>
            <person name="Barreto Crespo M.T."/>
            <person name="Stensballe A."/>
            <person name="Nielsen J.L."/>
        </authorList>
    </citation>
    <scope>NUCLEOTIDE SEQUENCE [LARGE SCALE GENOMIC DNA]</scope>
    <source>
        <strain evidence="3 4">I11</strain>
    </source>
</reference>